<gene>
    <name evidence="1" type="ORF">NUW54_g14174</name>
</gene>
<dbReference type="Proteomes" id="UP001144978">
    <property type="component" value="Unassembled WGS sequence"/>
</dbReference>
<sequence>MEACVLTFELLSDMSADAPKGEVVLSAARKALEDDIAVHEQAIIDLKGRLNNMTTVARLPPELLSEIFLHLAETSYSEVGSSYRPAYAHARFYAWISVTHVCRTWRTVALSTPRLWGYIVLTRSSIVEDVLARSKKAPLRITGHLMSSHDEKAKMLKNIMQESSRIQELRLSAPASSFRDLFPKMVEPANILETVVLSDCSHGAPFINANDVNQPIFRPEQLPPIRSPLTLLD</sequence>
<name>A0ACC1MFG2_9APHY</name>
<evidence type="ECO:0000313" key="1">
    <source>
        <dbReference type="EMBL" id="KAJ2965273.1"/>
    </source>
</evidence>
<keyword evidence="2" id="KW-1185">Reference proteome</keyword>
<evidence type="ECO:0000313" key="2">
    <source>
        <dbReference type="Proteomes" id="UP001144978"/>
    </source>
</evidence>
<dbReference type="EMBL" id="JANSHE010007088">
    <property type="protein sequence ID" value="KAJ2965273.1"/>
    <property type="molecule type" value="Genomic_DNA"/>
</dbReference>
<proteinExistence type="predicted"/>
<reference evidence="1" key="1">
    <citation type="submission" date="2022-08" db="EMBL/GenBank/DDBJ databases">
        <title>Genome Sequence of Pycnoporus sanguineus.</title>
        <authorList>
            <person name="Buettner E."/>
        </authorList>
    </citation>
    <scope>NUCLEOTIDE SEQUENCE</scope>
    <source>
        <strain evidence="1">CG-C14</strain>
    </source>
</reference>
<protein>
    <submittedName>
        <fullName evidence="1">Uncharacterized protein</fullName>
    </submittedName>
</protein>
<organism evidence="1 2">
    <name type="scientific">Trametes sanguinea</name>
    <dbReference type="NCBI Taxonomy" id="158606"/>
    <lineage>
        <taxon>Eukaryota</taxon>
        <taxon>Fungi</taxon>
        <taxon>Dikarya</taxon>
        <taxon>Basidiomycota</taxon>
        <taxon>Agaricomycotina</taxon>
        <taxon>Agaricomycetes</taxon>
        <taxon>Polyporales</taxon>
        <taxon>Polyporaceae</taxon>
        <taxon>Trametes</taxon>
    </lineage>
</organism>
<accession>A0ACC1MFG2</accession>
<comment type="caution">
    <text evidence="1">The sequence shown here is derived from an EMBL/GenBank/DDBJ whole genome shotgun (WGS) entry which is preliminary data.</text>
</comment>